<protein>
    <submittedName>
        <fullName evidence="2">Uncharacterized protein</fullName>
    </submittedName>
</protein>
<evidence type="ECO:0000313" key="2">
    <source>
        <dbReference type="EMBL" id="TYI08645.1"/>
    </source>
</evidence>
<feature type="compositionally biased region" description="Low complexity" evidence="1">
    <location>
        <begin position="222"/>
        <end position="241"/>
    </location>
</feature>
<accession>A0A5D2NZW4</accession>
<feature type="compositionally biased region" description="Basic and acidic residues" evidence="1">
    <location>
        <begin position="210"/>
        <end position="221"/>
    </location>
</feature>
<dbReference type="EMBL" id="CM017618">
    <property type="protein sequence ID" value="TYI08645.1"/>
    <property type="molecule type" value="Genomic_DNA"/>
</dbReference>
<dbReference type="AlphaFoldDB" id="A0A5D2NZW4"/>
<dbReference type="Proteomes" id="UP000322667">
    <property type="component" value="Chromosome A09"/>
</dbReference>
<reference evidence="2 3" key="1">
    <citation type="submission" date="2019-07" db="EMBL/GenBank/DDBJ databases">
        <title>WGS assembly of Gossypium tomentosum.</title>
        <authorList>
            <person name="Chen Z.J."/>
            <person name="Sreedasyam A."/>
            <person name="Ando A."/>
            <person name="Song Q."/>
            <person name="De L."/>
            <person name="Hulse-Kemp A."/>
            <person name="Ding M."/>
            <person name="Ye W."/>
            <person name="Kirkbride R."/>
            <person name="Jenkins J."/>
            <person name="Plott C."/>
            <person name="Lovell J."/>
            <person name="Lin Y.-M."/>
            <person name="Vaughn R."/>
            <person name="Liu B."/>
            <person name="Li W."/>
            <person name="Simpson S."/>
            <person name="Scheffler B."/>
            <person name="Saski C."/>
            <person name="Grover C."/>
            <person name="Hu G."/>
            <person name="Conover J."/>
            <person name="Carlson J."/>
            <person name="Shu S."/>
            <person name="Boston L."/>
            <person name="Williams M."/>
            <person name="Peterson D."/>
            <person name="Mcgee K."/>
            <person name="Jones D."/>
            <person name="Wendel J."/>
            <person name="Stelly D."/>
            <person name="Grimwood J."/>
            <person name="Schmutz J."/>
        </authorList>
    </citation>
    <scope>NUCLEOTIDE SEQUENCE [LARGE SCALE GENOMIC DNA]</scope>
    <source>
        <strain evidence="2">7179.01</strain>
    </source>
</reference>
<proteinExistence type="predicted"/>
<evidence type="ECO:0000256" key="1">
    <source>
        <dbReference type="SAM" id="MobiDB-lite"/>
    </source>
</evidence>
<name>A0A5D2NZW4_GOSTO</name>
<gene>
    <name evidence="2" type="ORF">ES332_A09G014300v1</name>
</gene>
<feature type="region of interest" description="Disordered" evidence="1">
    <location>
        <begin position="207"/>
        <end position="251"/>
    </location>
</feature>
<evidence type="ECO:0000313" key="3">
    <source>
        <dbReference type="Proteomes" id="UP000322667"/>
    </source>
</evidence>
<feature type="region of interest" description="Disordered" evidence="1">
    <location>
        <begin position="86"/>
        <end position="108"/>
    </location>
</feature>
<sequence>MNSTPALSSKISNRLLQRIQAKNNSCFPLPTPSPPPVSVTVNACVSQQPLSQQVEDDNNHGFLDVLEDFSISNDELFNTKSVESCLTDNEDCSNSKRELDWSSPSNDDDLGDEGTLDFQFVDEIGFGPSYSCSPFQLAEELESPTMAAEILADEHSMISYERKFSASLYAFNGIPELLKRKLGSEAAMAERRSEQLSALRNACKNNNKRVKQDDLGTKQEESPQSSFDSSSSMDMVEPSSSGNHDGESLWSSLDLPPIIALLTS</sequence>
<organism evidence="2 3">
    <name type="scientific">Gossypium tomentosum</name>
    <name type="common">Hawaiian cotton</name>
    <name type="synonym">Gossypium sandvicense</name>
    <dbReference type="NCBI Taxonomy" id="34277"/>
    <lineage>
        <taxon>Eukaryota</taxon>
        <taxon>Viridiplantae</taxon>
        <taxon>Streptophyta</taxon>
        <taxon>Embryophyta</taxon>
        <taxon>Tracheophyta</taxon>
        <taxon>Spermatophyta</taxon>
        <taxon>Magnoliopsida</taxon>
        <taxon>eudicotyledons</taxon>
        <taxon>Gunneridae</taxon>
        <taxon>Pentapetalae</taxon>
        <taxon>rosids</taxon>
        <taxon>malvids</taxon>
        <taxon>Malvales</taxon>
        <taxon>Malvaceae</taxon>
        <taxon>Malvoideae</taxon>
        <taxon>Gossypium</taxon>
    </lineage>
</organism>
<keyword evidence="3" id="KW-1185">Reference proteome</keyword>